<dbReference type="AlphaFoldDB" id="A0A285N996"/>
<accession>A0A285N996</accession>
<protein>
    <recommendedName>
        <fullName evidence="1">Oxidoreductase molybdopterin-binding domain-containing protein</fullName>
    </recommendedName>
</protein>
<organism evidence="2 3">
    <name type="scientific">Cohaesibacter gelatinilyticus</name>
    <dbReference type="NCBI Taxonomy" id="372072"/>
    <lineage>
        <taxon>Bacteria</taxon>
        <taxon>Pseudomonadati</taxon>
        <taxon>Pseudomonadota</taxon>
        <taxon>Alphaproteobacteria</taxon>
        <taxon>Hyphomicrobiales</taxon>
        <taxon>Cohaesibacteraceae</taxon>
    </lineage>
</organism>
<feature type="domain" description="Oxidoreductase molybdopterin-binding" evidence="1">
    <location>
        <begin position="81"/>
        <end position="150"/>
    </location>
</feature>
<name>A0A285N996_9HYPH</name>
<dbReference type="EMBL" id="OBEL01000001">
    <property type="protein sequence ID" value="SNZ05487.1"/>
    <property type="molecule type" value="Genomic_DNA"/>
</dbReference>
<gene>
    <name evidence="2" type="ORF">SAMN06265368_0131</name>
</gene>
<dbReference type="RefSeq" id="WP_170955889.1">
    <property type="nucleotide sequence ID" value="NZ_OBEL01000001.1"/>
</dbReference>
<dbReference type="Gene3D" id="3.90.420.10">
    <property type="entry name" value="Oxidoreductase, molybdopterin-binding domain"/>
    <property type="match status" value="1"/>
</dbReference>
<evidence type="ECO:0000313" key="2">
    <source>
        <dbReference type="EMBL" id="SNZ05487.1"/>
    </source>
</evidence>
<evidence type="ECO:0000313" key="3">
    <source>
        <dbReference type="Proteomes" id="UP000219439"/>
    </source>
</evidence>
<proteinExistence type="predicted"/>
<keyword evidence="3" id="KW-1185">Reference proteome</keyword>
<reference evidence="2 3" key="1">
    <citation type="submission" date="2017-09" db="EMBL/GenBank/DDBJ databases">
        <authorList>
            <person name="Ehlers B."/>
            <person name="Leendertz F.H."/>
        </authorList>
    </citation>
    <scope>NUCLEOTIDE SEQUENCE [LARGE SCALE GENOMIC DNA]</scope>
    <source>
        <strain evidence="2 3">DSM 18289</strain>
    </source>
</reference>
<evidence type="ECO:0000259" key="1">
    <source>
        <dbReference type="Pfam" id="PF00174"/>
    </source>
</evidence>
<dbReference type="InterPro" id="IPR036374">
    <property type="entry name" value="OxRdtase_Mopterin-bd_sf"/>
</dbReference>
<dbReference type="SUPFAM" id="SSF56524">
    <property type="entry name" value="Oxidoreductase molybdopterin-binding domain"/>
    <property type="match status" value="1"/>
</dbReference>
<dbReference type="Proteomes" id="UP000219439">
    <property type="component" value="Unassembled WGS sequence"/>
</dbReference>
<sequence>MHHTRFGTGTWVKLILVPIAWLLWVVGASAGAYEETKERTIITITGKISPDIPNGAARIGYDTFKKIGVKEMETRTFYSKKRYKFSGVLMRDLLDYVGANGETLEVTALDDYRINIPIADYQKYDVLLAFKLDGKNLSIRDRGPARIIYPIEQHSELSDKKYASRYIWQIKGMRVK</sequence>
<dbReference type="Pfam" id="PF00174">
    <property type="entry name" value="Oxidored_molyb"/>
    <property type="match status" value="1"/>
</dbReference>
<dbReference type="InterPro" id="IPR000572">
    <property type="entry name" value="OxRdtase_Mopterin-bd_dom"/>
</dbReference>